<evidence type="ECO:0000313" key="1">
    <source>
        <dbReference type="EMBL" id="KAJ7739689.1"/>
    </source>
</evidence>
<accession>A0AAD7IDN5</accession>
<sequence>MRKAASIFLYAPIFLPTESSQVPGTGRDAIPAVVRPRQIDAVILCDKLVHHLPAKRLRQVRRARAALCQNMALQREFKIIEYVGDFFLDEKKQVDHHGEIHKHSSLSYAFNVKLSETTTVVVDSHWFGNPMRFLNDLMHNQENPKLANCGAKEVFVNGGKRLVIFAGK</sequence>
<protein>
    <submittedName>
        <fullName evidence="1">Uncharacterized protein</fullName>
    </submittedName>
</protein>
<dbReference type="InterPro" id="IPR046341">
    <property type="entry name" value="SET_dom_sf"/>
</dbReference>
<evidence type="ECO:0000313" key="2">
    <source>
        <dbReference type="Proteomes" id="UP001215280"/>
    </source>
</evidence>
<name>A0AAD7IDN5_9AGAR</name>
<dbReference type="Gene3D" id="2.170.270.10">
    <property type="entry name" value="SET domain"/>
    <property type="match status" value="1"/>
</dbReference>
<dbReference type="SUPFAM" id="SSF82199">
    <property type="entry name" value="SET domain"/>
    <property type="match status" value="1"/>
</dbReference>
<keyword evidence="2" id="KW-1185">Reference proteome</keyword>
<dbReference type="AlphaFoldDB" id="A0AAD7IDN5"/>
<dbReference type="Proteomes" id="UP001215280">
    <property type="component" value="Unassembled WGS sequence"/>
</dbReference>
<comment type="caution">
    <text evidence="1">The sequence shown here is derived from an EMBL/GenBank/DDBJ whole genome shotgun (WGS) entry which is preliminary data.</text>
</comment>
<organism evidence="1 2">
    <name type="scientific">Mycena maculata</name>
    <dbReference type="NCBI Taxonomy" id="230809"/>
    <lineage>
        <taxon>Eukaryota</taxon>
        <taxon>Fungi</taxon>
        <taxon>Dikarya</taxon>
        <taxon>Basidiomycota</taxon>
        <taxon>Agaricomycotina</taxon>
        <taxon>Agaricomycetes</taxon>
        <taxon>Agaricomycetidae</taxon>
        <taxon>Agaricales</taxon>
        <taxon>Marasmiineae</taxon>
        <taxon>Mycenaceae</taxon>
        <taxon>Mycena</taxon>
    </lineage>
</organism>
<proteinExistence type="predicted"/>
<dbReference type="EMBL" id="JARJLG010000131">
    <property type="protein sequence ID" value="KAJ7739689.1"/>
    <property type="molecule type" value="Genomic_DNA"/>
</dbReference>
<reference evidence="1" key="1">
    <citation type="submission" date="2023-03" db="EMBL/GenBank/DDBJ databases">
        <title>Massive genome expansion in bonnet fungi (Mycena s.s.) driven by repeated elements and novel gene families across ecological guilds.</title>
        <authorList>
            <consortium name="Lawrence Berkeley National Laboratory"/>
            <person name="Harder C.B."/>
            <person name="Miyauchi S."/>
            <person name="Viragh M."/>
            <person name="Kuo A."/>
            <person name="Thoen E."/>
            <person name="Andreopoulos B."/>
            <person name="Lu D."/>
            <person name="Skrede I."/>
            <person name="Drula E."/>
            <person name="Henrissat B."/>
            <person name="Morin E."/>
            <person name="Kohler A."/>
            <person name="Barry K."/>
            <person name="LaButti K."/>
            <person name="Morin E."/>
            <person name="Salamov A."/>
            <person name="Lipzen A."/>
            <person name="Mereny Z."/>
            <person name="Hegedus B."/>
            <person name="Baldrian P."/>
            <person name="Stursova M."/>
            <person name="Weitz H."/>
            <person name="Taylor A."/>
            <person name="Grigoriev I.V."/>
            <person name="Nagy L.G."/>
            <person name="Martin F."/>
            <person name="Kauserud H."/>
        </authorList>
    </citation>
    <scope>NUCLEOTIDE SEQUENCE</scope>
    <source>
        <strain evidence="1">CBHHK188m</strain>
    </source>
</reference>
<gene>
    <name evidence="1" type="ORF">DFH07DRAFT_778669</name>
</gene>